<dbReference type="Proteomes" id="UP000235145">
    <property type="component" value="Unassembled WGS sequence"/>
</dbReference>
<evidence type="ECO:0000313" key="2">
    <source>
        <dbReference type="Proteomes" id="UP000235145"/>
    </source>
</evidence>
<organism evidence="1 2">
    <name type="scientific">Lactuca sativa</name>
    <name type="common">Garden lettuce</name>
    <dbReference type="NCBI Taxonomy" id="4236"/>
    <lineage>
        <taxon>Eukaryota</taxon>
        <taxon>Viridiplantae</taxon>
        <taxon>Streptophyta</taxon>
        <taxon>Embryophyta</taxon>
        <taxon>Tracheophyta</taxon>
        <taxon>Spermatophyta</taxon>
        <taxon>Magnoliopsida</taxon>
        <taxon>eudicotyledons</taxon>
        <taxon>Gunneridae</taxon>
        <taxon>Pentapetalae</taxon>
        <taxon>asterids</taxon>
        <taxon>campanulids</taxon>
        <taxon>Asterales</taxon>
        <taxon>Asteraceae</taxon>
        <taxon>Cichorioideae</taxon>
        <taxon>Cichorieae</taxon>
        <taxon>Lactucinae</taxon>
        <taxon>Lactuca</taxon>
    </lineage>
</organism>
<accession>A0A9R1V6V9</accession>
<reference evidence="1 2" key="1">
    <citation type="journal article" date="2017" name="Nat. Commun.">
        <title>Genome assembly with in vitro proximity ligation data and whole-genome triplication in lettuce.</title>
        <authorList>
            <person name="Reyes-Chin-Wo S."/>
            <person name="Wang Z."/>
            <person name="Yang X."/>
            <person name="Kozik A."/>
            <person name="Arikit S."/>
            <person name="Song C."/>
            <person name="Xia L."/>
            <person name="Froenicke L."/>
            <person name="Lavelle D.O."/>
            <person name="Truco M.J."/>
            <person name="Xia R."/>
            <person name="Zhu S."/>
            <person name="Xu C."/>
            <person name="Xu H."/>
            <person name="Xu X."/>
            <person name="Cox K."/>
            <person name="Korf I."/>
            <person name="Meyers B.C."/>
            <person name="Michelmore R.W."/>
        </authorList>
    </citation>
    <scope>NUCLEOTIDE SEQUENCE [LARGE SCALE GENOMIC DNA]</scope>
    <source>
        <strain evidence="2">cv. Salinas</strain>
        <tissue evidence="1">Seedlings</tissue>
    </source>
</reference>
<name>A0A9R1V6V9_LACSA</name>
<protein>
    <submittedName>
        <fullName evidence="1">Uncharacterized protein</fullName>
    </submittedName>
</protein>
<gene>
    <name evidence="1" type="ORF">LSAT_V11C600328990</name>
</gene>
<dbReference type="AlphaFoldDB" id="A0A9R1V6V9"/>
<keyword evidence="2" id="KW-1185">Reference proteome</keyword>
<comment type="caution">
    <text evidence="1">The sequence shown here is derived from an EMBL/GenBank/DDBJ whole genome shotgun (WGS) entry which is preliminary data.</text>
</comment>
<evidence type="ECO:0000313" key="1">
    <source>
        <dbReference type="EMBL" id="KAJ0200746.1"/>
    </source>
</evidence>
<dbReference type="EMBL" id="NBSK02000006">
    <property type="protein sequence ID" value="KAJ0200746.1"/>
    <property type="molecule type" value="Genomic_DNA"/>
</dbReference>
<sequence length="246" mass="28145">MERRRINASTGGSLSDMTPTEIQTIIRKLANESKHSTTEEEWYPDKPIGVKEISNIHLESQISELTKFSNLVGSAAKPGTQQICAHYFKKIMNLFKLWEEFSKGHLISIATTKLGEDLKIIISNQGLCKISSKEINTMPHLDFSNLSTKMSTKATFSKHFFSHKLVAPACLWKALLKVLLPVPKLFKMKPSLASKIWSSGYHNSRKVVKTTKGHISKKTRKKRSWLSKNLRQLKRYRKKIDLLKHK</sequence>
<proteinExistence type="predicted"/>